<dbReference type="Proteomes" id="UP001642484">
    <property type="component" value="Unassembled WGS sequence"/>
</dbReference>
<dbReference type="EMBL" id="CAXAMN010024695">
    <property type="protein sequence ID" value="CAK9089197.1"/>
    <property type="molecule type" value="Genomic_DNA"/>
</dbReference>
<reference evidence="1 2" key="1">
    <citation type="submission" date="2024-02" db="EMBL/GenBank/DDBJ databases">
        <authorList>
            <person name="Chen Y."/>
            <person name="Shah S."/>
            <person name="Dougan E. K."/>
            <person name="Thang M."/>
            <person name="Chan C."/>
        </authorList>
    </citation>
    <scope>NUCLEOTIDE SEQUENCE [LARGE SCALE GENOMIC DNA]</scope>
</reference>
<comment type="caution">
    <text evidence="1">The sequence shown here is derived from an EMBL/GenBank/DDBJ whole genome shotgun (WGS) entry which is preliminary data.</text>
</comment>
<sequence length="111" mass="12561">MSSNDLNYVVDTMATALSKRPTNSIGFIVAPWLSSERIVNAQRGERRRVEDKCDARNLMTAMITVRMQPPPQSKHVPMIFHAWVVFDESSFGDNIFNECALMLDRQGSNIS</sequence>
<proteinExistence type="predicted"/>
<evidence type="ECO:0000313" key="1">
    <source>
        <dbReference type="EMBL" id="CAK9089197.1"/>
    </source>
</evidence>
<keyword evidence="2" id="KW-1185">Reference proteome</keyword>
<organism evidence="1 2">
    <name type="scientific">Durusdinium trenchii</name>
    <dbReference type="NCBI Taxonomy" id="1381693"/>
    <lineage>
        <taxon>Eukaryota</taxon>
        <taxon>Sar</taxon>
        <taxon>Alveolata</taxon>
        <taxon>Dinophyceae</taxon>
        <taxon>Suessiales</taxon>
        <taxon>Symbiodiniaceae</taxon>
        <taxon>Durusdinium</taxon>
    </lineage>
</organism>
<accession>A0ABP0QQH5</accession>
<gene>
    <name evidence="1" type="ORF">CCMP2556_LOCUS42958</name>
</gene>
<protein>
    <submittedName>
        <fullName evidence="1">Uncharacterized protein</fullName>
    </submittedName>
</protein>
<evidence type="ECO:0000313" key="2">
    <source>
        <dbReference type="Proteomes" id="UP001642484"/>
    </source>
</evidence>
<name>A0ABP0QQH5_9DINO</name>